<dbReference type="Gene3D" id="2.130.10.10">
    <property type="entry name" value="YVTN repeat-like/Quinoprotein amine dehydrogenase"/>
    <property type="match status" value="1"/>
</dbReference>
<dbReference type="PROSITE" id="PS50294">
    <property type="entry name" value="WD_REPEATS_REGION"/>
    <property type="match status" value="1"/>
</dbReference>
<evidence type="ECO:0000256" key="1">
    <source>
        <dbReference type="PROSITE-ProRule" id="PRU00221"/>
    </source>
</evidence>
<feature type="repeat" description="WD" evidence="1">
    <location>
        <begin position="71"/>
        <end position="102"/>
    </location>
</feature>
<dbReference type="InterPro" id="IPR036322">
    <property type="entry name" value="WD40_repeat_dom_sf"/>
</dbReference>
<dbReference type="PROSITE" id="PS50082">
    <property type="entry name" value="WD_REPEATS_2"/>
    <property type="match status" value="1"/>
</dbReference>
<gene>
    <name evidence="2" type="ORF">DCAR_020749</name>
</gene>
<proteinExistence type="predicted"/>
<dbReference type="EMBL" id="LNRQ01000006">
    <property type="protein sequence ID" value="KZM91886.1"/>
    <property type="molecule type" value="Genomic_DNA"/>
</dbReference>
<dbReference type="InterPro" id="IPR015943">
    <property type="entry name" value="WD40/YVTN_repeat-like_dom_sf"/>
</dbReference>
<sequence length="102" mass="11649">MFKLLMVKEKAHEVDIMQWGSKSQATGEAKFEMQMTKKRAHEMDGNFALQVPKLQERQNDMLKHLVPNEKVSAVHWGPKGINLLASSSDKGTIKIWELTTLQ</sequence>
<organism evidence="2">
    <name type="scientific">Daucus carota subsp. sativus</name>
    <name type="common">Carrot</name>
    <dbReference type="NCBI Taxonomy" id="79200"/>
    <lineage>
        <taxon>Eukaryota</taxon>
        <taxon>Viridiplantae</taxon>
        <taxon>Streptophyta</taxon>
        <taxon>Embryophyta</taxon>
        <taxon>Tracheophyta</taxon>
        <taxon>Spermatophyta</taxon>
        <taxon>Magnoliopsida</taxon>
        <taxon>eudicotyledons</taxon>
        <taxon>Gunneridae</taxon>
        <taxon>Pentapetalae</taxon>
        <taxon>asterids</taxon>
        <taxon>campanulids</taxon>
        <taxon>Apiales</taxon>
        <taxon>Apiaceae</taxon>
        <taxon>Apioideae</taxon>
        <taxon>Scandiceae</taxon>
        <taxon>Daucinae</taxon>
        <taxon>Daucus</taxon>
        <taxon>Daucus sect. Daucus</taxon>
    </lineage>
</organism>
<dbReference type="SMART" id="SM00320">
    <property type="entry name" value="WD40"/>
    <property type="match status" value="1"/>
</dbReference>
<accession>A0A164WK95</accession>
<dbReference type="Gramene" id="KZM91886">
    <property type="protein sequence ID" value="KZM91886"/>
    <property type="gene ID" value="DCAR_020749"/>
</dbReference>
<comment type="caution">
    <text evidence="2">The sequence shown here is derived from an EMBL/GenBank/DDBJ whole genome shotgun (WGS) entry which is preliminary data.</text>
</comment>
<evidence type="ECO:0000313" key="2">
    <source>
        <dbReference type="EMBL" id="KZM91886.1"/>
    </source>
</evidence>
<protein>
    <submittedName>
        <fullName evidence="2">Uncharacterized protein</fullName>
    </submittedName>
</protein>
<dbReference type="AlphaFoldDB" id="A0A164WK95"/>
<dbReference type="InterPro" id="IPR001680">
    <property type="entry name" value="WD40_rpt"/>
</dbReference>
<keyword evidence="1" id="KW-0853">WD repeat</keyword>
<dbReference type="SUPFAM" id="SSF50978">
    <property type="entry name" value="WD40 repeat-like"/>
    <property type="match status" value="1"/>
</dbReference>
<name>A0A164WK95_DAUCS</name>
<reference evidence="2" key="1">
    <citation type="journal article" date="2016" name="Nat. Genet.">
        <title>A high-quality carrot genome assembly provides new insights into carotenoid accumulation and asterid genome evolution.</title>
        <authorList>
            <person name="Iorizzo M."/>
            <person name="Ellison S."/>
            <person name="Senalik D."/>
            <person name="Zeng P."/>
            <person name="Satapoomin P."/>
            <person name="Huang J."/>
            <person name="Bowman M."/>
            <person name="Iovene M."/>
            <person name="Sanseverino W."/>
            <person name="Cavagnaro P."/>
            <person name="Yildiz M."/>
            <person name="Macko-Podgorni A."/>
            <person name="Moranska E."/>
            <person name="Grzebelus E."/>
            <person name="Grzebelus D."/>
            <person name="Ashrafi H."/>
            <person name="Zheng Z."/>
            <person name="Cheng S."/>
            <person name="Spooner D."/>
            <person name="Van Deynze A."/>
            <person name="Simon P."/>
        </authorList>
    </citation>
    <scope>NUCLEOTIDE SEQUENCE [LARGE SCALE GENOMIC DNA]</scope>
    <source>
        <tissue evidence="2">Leaf</tissue>
    </source>
</reference>